<dbReference type="KEGG" id="vg:5469894"/>
<evidence type="ECO:0000313" key="1">
    <source>
        <dbReference type="EMBL" id="ABT16095.1"/>
    </source>
</evidence>
<reference evidence="1 2" key="1">
    <citation type="journal article" date="2007" name="Virology">
        <title>Sequence and annotation of the 314-kb MT325 and the 321-kb FR483 viruses that infect Chlorella Pbi.</title>
        <authorList>
            <person name="Fitzgerald L.A."/>
            <person name="Graves M.V."/>
            <person name="Li X."/>
            <person name="Feldblyum T."/>
            <person name="Hartigan J."/>
            <person name="Van Etten J.L."/>
        </authorList>
    </citation>
    <scope>NUCLEOTIDE SEQUENCE [LARGE SCALE GENOMIC DNA]</scope>
    <source>
        <strain evidence="1 2">FR483</strain>
    </source>
</reference>
<dbReference type="GeneID" id="5469894"/>
<dbReference type="EMBL" id="DQ890022">
    <property type="protein sequence ID" value="ABT16095.1"/>
    <property type="molecule type" value="Genomic_DNA"/>
</dbReference>
<proteinExistence type="predicted"/>
<accession>A7J8G4</accession>
<dbReference type="RefSeq" id="YP_001426442.1">
    <property type="nucleotide sequence ID" value="NC_008603.1"/>
</dbReference>
<evidence type="ECO:0000313" key="2">
    <source>
        <dbReference type="Proteomes" id="UP000204095"/>
    </source>
</evidence>
<organism evidence="1 2">
    <name type="scientific">Paramecium bursaria Chlorella virus FR483</name>
    <name type="common">PBCV-FR483</name>
    <dbReference type="NCBI Taxonomy" id="399781"/>
    <lineage>
        <taxon>Viruses</taxon>
        <taxon>Varidnaviria</taxon>
        <taxon>Bamfordvirae</taxon>
        <taxon>Nucleocytoviricota</taxon>
        <taxon>Megaviricetes</taxon>
        <taxon>Algavirales</taxon>
        <taxon>Phycodnaviridae</taxon>
        <taxon>Chlorovirus</taxon>
        <taxon>Chlorovirus conductrix</taxon>
        <taxon>Paramecium bursaria Chlorella virus A1</taxon>
    </lineage>
</organism>
<gene>
    <name evidence="1" type="primary">n810L</name>
    <name evidence="1" type="ORF">FR483_n810L</name>
</gene>
<organismHost>
    <name type="scientific">Paramecium bursaria</name>
    <dbReference type="NCBI Taxonomy" id="74790"/>
</organismHost>
<protein>
    <submittedName>
        <fullName evidence="1">Uncharacterized protein n810L</fullName>
    </submittedName>
</protein>
<dbReference type="Proteomes" id="UP000204095">
    <property type="component" value="Segment"/>
</dbReference>
<name>A7J8G4_PBCVF</name>
<sequence>MSEITMADFILFSDILHFLSYIFVNMYHDMSSTICIYHSDTILILSSTFSGMSTVNSRGTILRLRASRYGLSSTWL</sequence>